<dbReference type="InterPro" id="IPR001509">
    <property type="entry name" value="Epimerase_deHydtase"/>
</dbReference>
<dbReference type="Pfam" id="PF01370">
    <property type="entry name" value="Epimerase"/>
    <property type="match status" value="1"/>
</dbReference>
<accession>A0A381W0G5</accession>
<dbReference type="PANTHER" id="PTHR43000">
    <property type="entry name" value="DTDP-D-GLUCOSE 4,6-DEHYDRATASE-RELATED"/>
    <property type="match status" value="1"/>
</dbReference>
<dbReference type="Gene3D" id="3.40.50.720">
    <property type="entry name" value="NAD(P)-binding Rossmann-like Domain"/>
    <property type="match status" value="1"/>
</dbReference>
<reference evidence="3" key="1">
    <citation type="submission" date="2018-05" db="EMBL/GenBank/DDBJ databases">
        <authorList>
            <person name="Lanie J.A."/>
            <person name="Ng W.-L."/>
            <person name="Kazmierczak K.M."/>
            <person name="Andrzejewski T.M."/>
            <person name="Davidsen T.M."/>
            <person name="Wayne K.J."/>
            <person name="Tettelin H."/>
            <person name="Glass J.I."/>
            <person name="Rusch D."/>
            <person name="Podicherti R."/>
            <person name="Tsui H.-C.T."/>
            <person name="Winkler M.E."/>
        </authorList>
    </citation>
    <scope>NUCLEOTIDE SEQUENCE</scope>
</reference>
<feature type="domain" description="NAD-dependent epimerase/dehydratase" evidence="2">
    <location>
        <begin position="31"/>
        <end position="226"/>
    </location>
</feature>
<feature type="non-terminal residue" evidence="3">
    <location>
        <position position="1"/>
    </location>
</feature>
<sequence>VIRELPLLFPRASIIMIDDLSTQRYCSLFNLPPQASYTFIQDDLLKLDLKSLFSDIDVVIHLAAITNATKSFDNKKEVEHVNFMASLKVAEACITTNTKMFLISSTSVYGTQKKQVDENCSADELKPQSPYAATKLKEEAMVQQKVAEEGLRGVILRLGTIFGTSPGMRFHTAINKFCWQAVMRTPLTVWETAYDQKRPYLDLTDAVRTMAYFLKSDQFDGRVYNVVSLNATVREVVDSIKIFIPDPKIEFVNSRIMNQLSYEVLTTHLDEKNFVFQGDIRQGIKDTISLLKQAAPQKLTIQGIK</sequence>
<dbReference type="CDD" id="cd08946">
    <property type="entry name" value="SDR_e"/>
    <property type="match status" value="1"/>
</dbReference>
<evidence type="ECO:0000313" key="3">
    <source>
        <dbReference type="EMBL" id="SVA46049.1"/>
    </source>
</evidence>
<proteinExistence type="inferred from homology"/>
<dbReference type="InterPro" id="IPR036291">
    <property type="entry name" value="NAD(P)-bd_dom_sf"/>
</dbReference>
<dbReference type="EMBL" id="UINC01010343">
    <property type="protein sequence ID" value="SVA46049.1"/>
    <property type="molecule type" value="Genomic_DNA"/>
</dbReference>
<gene>
    <name evidence="3" type="ORF">METZ01_LOCUS98903</name>
</gene>
<evidence type="ECO:0000259" key="2">
    <source>
        <dbReference type="Pfam" id="PF01370"/>
    </source>
</evidence>
<comment type="similarity">
    <text evidence="1">Belongs to the NAD(P)-dependent epimerase/dehydratase family.</text>
</comment>
<dbReference type="SUPFAM" id="SSF51735">
    <property type="entry name" value="NAD(P)-binding Rossmann-fold domains"/>
    <property type="match status" value="1"/>
</dbReference>
<organism evidence="3">
    <name type="scientific">marine metagenome</name>
    <dbReference type="NCBI Taxonomy" id="408172"/>
    <lineage>
        <taxon>unclassified sequences</taxon>
        <taxon>metagenomes</taxon>
        <taxon>ecological metagenomes</taxon>
    </lineage>
</organism>
<evidence type="ECO:0000256" key="1">
    <source>
        <dbReference type="ARBA" id="ARBA00007637"/>
    </source>
</evidence>
<dbReference type="Gene3D" id="3.90.25.10">
    <property type="entry name" value="UDP-galactose 4-epimerase, domain 1"/>
    <property type="match status" value="1"/>
</dbReference>
<name>A0A381W0G5_9ZZZZ</name>
<protein>
    <recommendedName>
        <fullName evidence="2">NAD-dependent epimerase/dehydratase domain-containing protein</fullName>
    </recommendedName>
</protein>
<dbReference type="AlphaFoldDB" id="A0A381W0G5"/>